<dbReference type="Gene3D" id="3.40.50.300">
    <property type="entry name" value="P-loop containing nucleotide triphosphate hydrolases"/>
    <property type="match status" value="1"/>
</dbReference>
<feature type="domain" description="NB-ARC" evidence="1">
    <location>
        <begin position="118"/>
        <end position="219"/>
    </location>
</feature>
<comment type="caution">
    <text evidence="2">The sequence shown here is derived from an EMBL/GenBank/DDBJ whole genome shotgun (WGS) entry which is preliminary data.</text>
</comment>
<dbReference type="Proteomes" id="UP001576784">
    <property type="component" value="Unassembled WGS sequence"/>
</dbReference>
<name>A0ABV4XKU3_9CYAN</name>
<gene>
    <name evidence="2" type="ORF">ACE1CI_05205</name>
</gene>
<dbReference type="PRINTS" id="PR00364">
    <property type="entry name" value="DISEASERSIST"/>
</dbReference>
<dbReference type="InterPro" id="IPR016032">
    <property type="entry name" value="Sig_transdc_resp-reg_C-effctor"/>
</dbReference>
<dbReference type="PANTHER" id="PTHR47691:SF3">
    <property type="entry name" value="HTH-TYPE TRANSCRIPTIONAL REGULATOR RV0890C-RELATED"/>
    <property type="match status" value="1"/>
</dbReference>
<protein>
    <submittedName>
        <fullName evidence="2">NB-ARC domain-containing protein</fullName>
    </submittedName>
</protein>
<dbReference type="SUPFAM" id="SSF52540">
    <property type="entry name" value="P-loop containing nucleoside triphosphate hydrolases"/>
    <property type="match status" value="1"/>
</dbReference>
<dbReference type="InterPro" id="IPR027417">
    <property type="entry name" value="P-loop_NTPase"/>
</dbReference>
<organism evidence="2 3">
    <name type="scientific">Floridaenema flaviceps BLCC-F50</name>
    <dbReference type="NCBI Taxonomy" id="3153642"/>
    <lineage>
        <taxon>Bacteria</taxon>
        <taxon>Bacillati</taxon>
        <taxon>Cyanobacteriota</taxon>
        <taxon>Cyanophyceae</taxon>
        <taxon>Oscillatoriophycideae</taxon>
        <taxon>Aerosakkonematales</taxon>
        <taxon>Aerosakkonemataceae</taxon>
        <taxon>Floridanema</taxon>
        <taxon>Floridanema flaviceps</taxon>
    </lineage>
</organism>
<dbReference type="InterPro" id="IPR002182">
    <property type="entry name" value="NB-ARC"/>
</dbReference>
<evidence type="ECO:0000313" key="2">
    <source>
        <dbReference type="EMBL" id="MFB2892326.1"/>
    </source>
</evidence>
<keyword evidence="3" id="KW-1185">Reference proteome</keyword>
<reference evidence="2 3" key="1">
    <citation type="submission" date="2024-09" db="EMBL/GenBank/DDBJ databases">
        <title>Floridaenema gen nov. (Aerosakkonemataceae, Aerosakkonematales ord. nov., Cyanobacteria) from benthic tropical and subtropical fresh waters, with the description of four new species.</title>
        <authorList>
            <person name="Moretto J.A."/>
            <person name="Berthold D.E."/>
            <person name="Lefler F.W."/>
            <person name="Huang I.-S."/>
            <person name="Laughinghouse H. IV."/>
        </authorList>
    </citation>
    <scope>NUCLEOTIDE SEQUENCE [LARGE SCALE GENOMIC DNA]</scope>
    <source>
        <strain evidence="2 3">BLCC-F50</strain>
    </source>
</reference>
<dbReference type="Pfam" id="PF00931">
    <property type="entry name" value="NB-ARC"/>
    <property type="match status" value="1"/>
</dbReference>
<sequence length="529" mass="59483">MPTLQDLLKQEAPPRGVSDDELKTLLMALDGKSADEIAELEGLSAVAIRKRLGKAFAKFGITDKGPGKLQKLQLLLQNSDNSFTPVSIPKSALDNISPHQDWGEAPDVEAESFYGRTEEQEKLKNWILKDQCRLVAVLGMAGIGKTTFVGRVAREIEDEFEYVIWRSLRNAPLPDNLLEDLLEFLPHQESQETTTNFNSKLSDLMECLKEHRCLLILDNTETILKSGDFAGHYEEKYKNYGVLFKRIGNELHKSCLIITSREKPREIVLLEGETSPVRSLPLAGLGEAAKKILQAKGLSNDNKWENLIKLYQGNPFALNLIAKIIQELFAGNVADFLGLSLTVVLKDISVLLEDQFNRLNPLEKEIVYWLALEPISLSIGQLQNKFLLSIPPSDLLNALKSLNDRSLLEKTAGTFTLQPTVKEFVRNQFIEQVCQEIKAVSSSQNELKLLKSHRLINSTSQEDGREEKTNTISSLVKDKLYIQGNYKTESEIVEQIDKILSNVQGKSKFEVGYAEENLKNLLSELKMND</sequence>
<evidence type="ECO:0000259" key="1">
    <source>
        <dbReference type="Pfam" id="PF00931"/>
    </source>
</evidence>
<dbReference type="RefSeq" id="WP_413261998.1">
    <property type="nucleotide sequence ID" value="NZ_JBHFNR010000031.1"/>
</dbReference>
<evidence type="ECO:0000313" key="3">
    <source>
        <dbReference type="Proteomes" id="UP001576784"/>
    </source>
</evidence>
<dbReference type="PANTHER" id="PTHR47691">
    <property type="entry name" value="REGULATOR-RELATED"/>
    <property type="match status" value="1"/>
</dbReference>
<proteinExistence type="predicted"/>
<accession>A0ABV4XKU3</accession>
<dbReference type="SUPFAM" id="SSF46894">
    <property type="entry name" value="C-terminal effector domain of the bipartite response regulators"/>
    <property type="match status" value="1"/>
</dbReference>
<dbReference type="EMBL" id="JBHFNR010000031">
    <property type="protein sequence ID" value="MFB2892326.1"/>
    <property type="molecule type" value="Genomic_DNA"/>
</dbReference>